<evidence type="ECO:0000313" key="3">
    <source>
        <dbReference type="Proteomes" id="UP001303046"/>
    </source>
</evidence>
<evidence type="ECO:0000256" key="1">
    <source>
        <dbReference type="SAM" id="Phobius"/>
    </source>
</evidence>
<dbReference type="Proteomes" id="UP001303046">
    <property type="component" value="Unassembled WGS sequence"/>
</dbReference>
<name>A0ABR1C5N5_NECAM</name>
<feature type="transmembrane region" description="Helical" evidence="1">
    <location>
        <begin position="254"/>
        <end position="276"/>
    </location>
</feature>
<keyword evidence="1" id="KW-1133">Transmembrane helix</keyword>
<organism evidence="2 3">
    <name type="scientific">Necator americanus</name>
    <name type="common">Human hookworm</name>
    <dbReference type="NCBI Taxonomy" id="51031"/>
    <lineage>
        <taxon>Eukaryota</taxon>
        <taxon>Metazoa</taxon>
        <taxon>Ecdysozoa</taxon>
        <taxon>Nematoda</taxon>
        <taxon>Chromadorea</taxon>
        <taxon>Rhabditida</taxon>
        <taxon>Rhabditina</taxon>
        <taxon>Rhabditomorpha</taxon>
        <taxon>Strongyloidea</taxon>
        <taxon>Ancylostomatidae</taxon>
        <taxon>Bunostominae</taxon>
        <taxon>Necator</taxon>
    </lineage>
</organism>
<protein>
    <submittedName>
        <fullName evidence="2">Uncharacterized protein</fullName>
    </submittedName>
</protein>
<keyword evidence="1" id="KW-0472">Membrane</keyword>
<keyword evidence="3" id="KW-1185">Reference proteome</keyword>
<keyword evidence="1" id="KW-0812">Transmembrane</keyword>
<gene>
    <name evidence="2" type="primary">Necator_chrII.g4817</name>
    <name evidence="2" type="ORF">RB195_017025</name>
</gene>
<dbReference type="EMBL" id="JAVFWL010000002">
    <property type="protein sequence ID" value="KAK6733002.1"/>
    <property type="molecule type" value="Genomic_DNA"/>
</dbReference>
<feature type="transmembrane region" description="Helical" evidence="1">
    <location>
        <begin position="35"/>
        <end position="55"/>
    </location>
</feature>
<proteinExistence type="predicted"/>
<evidence type="ECO:0000313" key="2">
    <source>
        <dbReference type="EMBL" id="KAK6733002.1"/>
    </source>
</evidence>
<sequence length="279" mass="31103">MPRTRGMRSCDNHCDSVPYTMGTAENSHHINFVEVLSLPFSFVMFLIIFVILLNVTQTPVLKDTAQCVNLIRLGDNLEESGGPPTPLVGGTEAAYQETDEVGKHLGKYRDQSIDYECDRAPLVPSNHPEETLVLEDTAQCVVLVRLGDNLQERGGSLAPLVEQYRGLPRKEEEFDLMHSIKDLQPIFKSSIKTSLLKRQNNLRRWPEEVVLQFFPLGKKHCPVAGPGKECSNLGVWYYECCGTLYTDCCGKLSIAGWILIGALAVIVILIIVGLVCRKK</sequence>
<reference evidence="2 3" key="1">
    <citation type="submission" date="2023-08" db="EMBL/GenBank/DDBJ databases">
        <title>A Necator americanus chromosomal reference genome.</title>
        <authorList>
            <person name="Ilik V."/>
            <person name="Petrzelkova K.J."/>
            <person name="Pardy F."/>
            <person name="Fuh T."/>
            <person name="Niatou-Singa F.S."/>
            <person name="Gouil Q."/>
            <person name="Baker L."/>
            <person name="Ritchie M.E."/>
            <person name="Jex A.R."/>
            <person name="Gazzola D."/>
            <person name="Li H."/>
            <person name="Toshio Fujiwara R."/>
            <person name="Zhan B."/>
            <person name="Aroian R.V."/>
            <person name="Pafco B."/>
            <person name="Schwarz E.M."/>
        </authorList>
    </citation>
    <scope>NUCLEOTIDE SEQUENCE [LARGE SCALE GENOMIC DNA]</scope>
    <source>
        <strain evidence="2 3">Aroian</strain>
        <tissue evidence="2">Whole animal</tissue>
    </source>
</reference>
<accession>A0ABR1C5N5</accession>
<comment type="caution">
    <text evidence="2">The sequence shown here is derived from an EMBL/GenBank/DDBJ whole genome shotgun (WGS) entry which is preliminary data.</text>
</comment>